<dbReference type="Gene3D" id="3.30.70.1820">
    <property type="entry name" value="L1 transposable element, RRM domain"/>
    <property type="match status" value="1"/>
</dbReference>
<gene>
    <name evidence="1" type="ORF">mMyoMyo1_011816</name>
</gene>
<name>A0A7J7XIU6_MYOMY</name>
<evidence type="ECO:0000313" key="2">
    <source>
        <dbReference type="Proteomes" id="UP000527355"/>
    </source>
</evidence>
<evidence type="ECO:0000313" key="1">
    <source>
        <dbReference type="EMBL" id="KAF6349276.1"/>
    </source>
</evidence>
<accession>A0A7J7XIU6</accession>
<organism evidence="1 2">
    <name type="scientific">Myotis myotis</name>
    <name type="common">Greater mouse-eared bat</name>
    <name type="synonym">Vespertilio myotis</name>
    <dbReference type="NCBI Taxonomy" id="51298"/>
    <lineage>
        <taxon>Eukaryota</taxon>
        <taxon>Metazoa</taxon>
        <taxon>Chordata</taxon>
        <taxon>Craniata</taxon>
        <taxon>Vertebrata</taxon>
        <taxon>Euteleostomi</taxon>
        <taxon>Mammalia</taxon>
        <taxon>Eutheria</taxon>
        <taxon>Laurasiatheria</taxon>
        <taxon>Chiroptera</taxon>
        <taxon>Yangochiroptera</taxon>
        <taxon>Vespertilionidae</taxon>
        <taxon>Myotis</taxon>
    </lineage>
</organism>
<sequence>MKKKTQLEMKGTLTEIKNNYRESTVEQMKLRIKSVFWNIRKQKTPHQNSKKKKEFFKNEDSVRILWDNFKHTNIRIMEVLEGEERVQEIKNLFEKIMTENFPNLVKETDIKSREHRESQTR</sequence>
<proteinExistence type="predicted"/>
<dbReference type="InterPro" id="IPR004244">
    <property type="entry name" value="Transposase_22"/>
</dbReference>
<protein>
    <submittedName>
        <fullName evidence="1">Uncharacterized protein</fullName>
    </submittedName>
</protein>
<dbReference type="Proteomes" id="UP000527355">
    <property type="component" value="Unassembled WGS sequence"/>
</dbReference>
<dbReference type="PANTHER" id="PTHR11505">
    <property type="entry name" value="L1 TRANSPOSABLE ELEMENT-RELATED"/>
    <property type="match status" value="1"/>
</dbReference>
<comment type="caution">
    <text evidence="1">The sequence shown here is derived from an EMBL/GenBank/DDBJ whole genome shotgun (WGS) entry which is preliminary data.</text>
</comment>
<dbReference type="EMBL" id="JABWUV010000006">
    <property type="protein sequence ID" value="KAF6349276.1"/>
    <property type="molecule type" value="Genomic_DNA"/>
</dbReference>
<reference evidence="1 2" key="1">
    <citation type="journal article" date="2020" name="Nature">
        <title>Six reference-quality genomes reveal evolution of bat adaptations.</title>
        <authorList>
            <person name="Jebb D."/>
            <person name="Huang Z."/>
            <person name="Pippel M."/>
            <person name="Hughes G.M."/>
            <person name="Lavrichenko K."/>
            <person name="Devanna P."/>
            <person name="Winkler S."/>
            <person name="Jermiin L.S."/>
            <person name="Skirmuntt E.C."/>
            <person name="Katzourakis A."/>
            <person name="Burkitt-Gray L."/>
            <person name="Ray D.A."/>
            <person name="Sullivan K.A.M."/>
            <person name="Roscito J.G."/>
            <person name="Kirilenko B.M."/>
            <person name="Davalos L.M."/>
            <person name="Corthals A.P."/>
            <person name="Power M.L."/>
            <person name="Jones G."/>
            <person name="Ransome R.D."/>
            <person name="Dechmann D.K.N."/>
            <person name="Locatelli A.G."/>
            <person name="Puechmaille S.J."/>
            <person name="Fedrigo O."/>
            <person name="Jarvis E.D."/>
            <person name="Hiller M."/>
            <person name="Vernes S.C."/>
            <person name="Myers E.W."/>
            <person name="Teeling E.C."/>
        </authorList>
    </citation>
    <scope>NUCLEOTIDE SEQUENCE [LARGE SCALE GENOMIC DNA]</scope>
    <source>
        <strain evidence="1">MMyoMyo1</strain>
        <tissue evidence="1">Flight muscle</tissue>
    </source>
</reference>
<keyword evidence="2" id="KW-1185">Reference proteome</keyword>
<dbReference type="AlphaFoldDB" id="A0A7J7XIU6"/>